<gene>
    <name evidence="2" type="ORF">NCGR_LOCUS23914</name>
</gene>
<feature type="compositionally biased region" description="Basic and acidic residues" evidence="1">
    <location>
        <begin position="20"/>
        <end position="45"/>
    </location>
</feature>
<dbReference type="AlphaFoldDB" id="A0A811P1R6"/>
<dbReference type="Proteomes" id="UP000604825">
    <property type="component" value="Unassembled WGS sequence"/>
</dbReference>
<dbReference type="EMBL" id="CAJGYO010000006">
    <property type="protein sequence ID" value="CAD6235778.1"/>
    <property type="molecule type" value="Genomic_DNA"/>
</dbReference>
<feature type="compositionally biased region" description="Basic and acidic residues" evidence="1">
    <location>
        <begin position="62"/>
        <end position="72"/>
    </location>
</feature>
<proteinExistence type="predicted"/>
<comment type="caution">
    <text evidence="2">The sequence shown here is derived from an EMBL/GenBank/DDBJ whole genome shotgun (WGS) entry which is preliminary data.</text>
</comment>
<organism evidence="2 3">
    <name type="scientific">Miscanthus lutarioriparius</name>
    <dbReference type="NCBI Taxonomy" id="422564"/>
    <lineage>
        <taxon>Eukaryota</taxon>
        <taxon>Viridiplantae</taxon>
        <taxon>Streptophyta</taxon>
        <taxon>Embryophyta</taxon>
        <taxon>Tracheophyta</taxon>
        <taxon>Spermatophyta</taxon>
        <taxon>Magnoliopsida</taxon>
        <taxon>Liliopsida</taxon>
        <taxon>Poales</taxon>
        <taxon>Poaceae</taxon>
        <taxon>PACMAD clade</taxon>
        <taxon>Panicoideae</taxon>
        <taxon>Andropogonodae</taxon>
        <taxon>Andropogoneae</taxon>
        <taxon>Saccharinae</taxon>
        <taxon>Miscanthus</taxon>
    </lineage>
</organism>
<accession>A0A811P1R6</accession>
<evidence type="ECO:0000256" key="1">
    <source>
        <dbReference type="SAM" id="MobiDB-lite"/>
    </source>
</evidence>
<feature type="region of interest" description="Disordered" evidence="1">
    <location>
        <begin position="15"/>
        <end position="106"/>
    </location>
</feature>
<reference evidence="2" key="1">
    <citation type="submission" date="2020-10" db="EMBL/GenBank/DDBJ databases">
        <authorList>
            <person name="Han B."/>
            <person name="Lu T."/>
            <person name="Zhao Q."/>
            <person name="Huang X."/>
            <person name="Zhao Y."/>
        </authorList>
    </citation>
    <scope>NUCLEOTIDE SEQUENCE</scope>
</reference>
<evidence type="ECO:0000313" key="3">
    <source>
        <dbReference type="Proteomes" id="UP000604825"/>
    </source>
</evidence>
<evidence type="ECO:0000313" key="2">
    <source>
        <dbReference type="EMBL" id="CAD6235778.1"/>
    </source>
</evidence>
<feature type="compositionally biased region" description="Basic residues" evidence="1">
    <location>
        <begin position="46"/>
        <end position="61"/>
    </location>
</feature>
<sequence>MPILSFPGEKALRFVGDTSAAERDADSRPDARPRARRARVGERQGQRRGGRRRAPRVPPRRLRVEDDGRAEPAEAPLRVARDESGKKKAAAAAAKAQGQGHTSLTP</sequence>
<protein>
    <submittedName>
        <fullName evidence="2">Uncharacterized protein</fullName>
    </submittedName>
</protein>
<name>A0A811P1R6_9POAL</name>
<keyword evidence="3" id="KW-1185">Reference proteome</keyword>